<dbReference type="Gene3D" id="3.30.70.330">
    <property type="match status" value="1"/>
</dbReference>
<dbReference type="GO" id="GO:0003676">
    <property type="term" value="F:nucleic acid binding"/>
    <property type="evidence" value="ECO:0007669"/>
    <property type="project" value="InterPro"/>
</dbReference>
<organism evidence="3">
    <name type="scientific">Volvox carteri f. nagariensis</name>
    <dbReference type="NCBI Taxonomy" id="3068"/>
    <lineage>
        <taxon>Eukaryota</taxon>
        <taxon>Viridiplantae</taxon>
        <taxon>Chlorophyta</taxon>
        <taxon>core chlorophytes</taxon>
        <taxon>Chlorophyceae</taxon>
        <taxon>CS clade</taxon>
        <taxon>Chlamydomonadales</taxon>
        <taxon>Volvocaceae</taxon>
        <taxon>Volvox</taxon>
    </lineage>
</organism>
<dbReference type="AlphaFoldDB" id="D8TRC1"/>
<protein>
    <recommendedName>
        <fullName evidence="4">RRM domain-containing protein</fullName>
    </recommendedName>
</protein>
<dbReference type="RefSeq" id="XP_002949034.1">
    <property type="nucleotide sequence ID" value="XM_002948988.1"/>
</dbReference>
<gene>
    <name evidence="2" type="ORF">VOLCADRAFT_89297</name>
</gene>
<dbReference type="Proteomes" id="UP000001058">
    <property type="component" value="Unassembled WGS sequence"/>
</dbReference>
<accession>D8TRC1</accession>
<dbReference type="InParanoid" id="D8TRC1"/>
<proteinExistence type="predicted"/>
<dbReference type="EMBL" id="GL378333">
    <property type="protein sequence ID" value="EFJ49969.1"/>
    <property type="molecule type" value="Genomic_DNA"/>
</dbReference>
<dbReference type="InterPro" id="IPR035979">
    <property type="entry name" value="RBD_domain_sf"/>
</dbReference>
<name>D8TRC1_VOLCA</name>
<evidence type="ECO:0000313" key="2">
    <source>
        <dbReference type="EMBL" id="EFJ49969.1"/>
    </source>
</evidence>
<reference evidence="2 3" key="1">
    <citation type="journal article" date="2010" name="Science">
        <title>Genomic analysis of organismal complexity in the multicellular green alga Volvox carteri.</title>
        <authorList>
            <person name="Prochnik S.E."/>
            <person name="Umen J."/>
            <person name="Nedelcu A.M."/>
            <person name="Hallmann A."/>
            <person name="Miller S.M."/>
            <person name="Nishii I."/>
            <person name="Ferris P."/>
            <person name="Kuo A."/>
            <person name="Mitros T."/>
            <person name="Fritz-Laylin L.K."/>
            <person name="Hellsten U."/>
            <person name="Chapman J."/>
            <person name="Simakov O."/>
            <person name="Rensing S.A."/>
            <person name="Terry A."/>
            <person name="Pangilinan J."/>
            <person name="Kapitonov V."/>
            <person name="Jurka J."/>
            <person name="Salamov A."/>
            <person name="Shapiro H."/>
            <person name="Schmutz J."/>
            <person name="Grimwood J."/>
            <person name="Lindquist E."/>
            <person name="Lucas S."/>
            <person name="Grigoriev I.V."/>
            <person name="Schmitt R."/>
            <person name="Kirk D."/>
            <person name="Rokhsar D.S."/>
        </authorList>
    </citation>
    <scope>NUCLEOTIDE SEQUENCE [LARGE SCALE GENOMIC DNA]</scope>
    <source>
        <strain evidence="3">f. Nagariensis / Eve</strain>
    </source>
</reference>
<dbReference type="GeneID" id="9623636"/>
<evidence type="ECO:0008006" key="4">
    <source>
        <dbReference type="Google" id="ProtNLM"/>
    </source>
</evidence>
<feature type="compositionally biased region" description="Basic residues" evidence="1">
    <location>
        <begin position="62"/>
        <end position="77"/>
    </location>
</feature>
<dbReference type="STRING" id="3068.D8TRC1"/>
<evidence type="ECO:0000256" key="1">
    <source>
        <dbReference type="SAM" id="MobiDB-lite"/>
    </source>
</evidence>
<dbReference type="SUPFAM" id="SSF54928">
    <property type="entry name" value="RNA-binding domain, RBD"/>
    <property type="match status" value="1"/>
</dbReference>
<sequence>MARIYIAFIEMDDARDADDAVRALDGFKGWRVEISRNRGPPPGRGGFRGGPPVDRFDDFRRSPPRRRSPSPYRRPKPRTTALAEPHPPAVPEPDPPSQPKSAAPVFPAPGQPALRSSSS</sequence>
<keyword evidence="3" id="KW-1185">Reference proteome</keyword>
<feature type="compositionally biased region" description="Pro residues" evidence="1">
    <location>
        <begin position="85"/>
        <end position="98"/>
    </location>
</feature>
<dbReference type="KEGG" id="vcn:VOLCADRAFT_89297"/>
<feature type="region of interest" description="Disordered" evidence="1">
    <location>
        <begin position="33"/>
        <end position="119"/>
    </location>
</feature>
<evidence type="ECO:0000313" key="3">
    <source>
        <dbReference type="Proteomes" id="UP000001058"/>
    </source>
</evidence>
<dbReference type="InterPro" id="IPR012677">
    <property type="entry name" value="Nucleotide-bd_a/b_plait_sf"/>
</dbReference>